<dbReference type="PANTHER" id="PTHR43981">
    <property type="entry name" value="ENOYL-[ACYL-CARRIER-PROTEIN] REDUCTASE, MITOCHONDRIAL"/>
    <property type="match status" value="1"/>
</dbReference>
<evidence type="ECO:0000313" key="16">
    <source>
        <dbReference type="EMBL" id="KAL3354949.1"/>
    </source>
</evidence>
<dbReference type="FunFam" id="3.40.50.720:FF:000112">
    <property type="entry name" value="Enoyl-[acyl-carrier-protein] reductase 1, mitochondrial"/>
    <property type="match status" value="1"/>
</dbReference>
<evidence type="ECO:0000256" key="12">
    <source>
        <dbReference type="ARBA" id="ARBA00041058"/>
    </source>
</evidence>
<keyword evidence="17" id="KW-1185">Reference proteome</keyword>
<evidence type="ECO:0000313" key="17">
    <source>
        <dbReference type="Proteomes" id="UP001627284"/>
    </source>
</evidence>
<dbReference type="CDD" id="cd08290">
    <property type="entry name" value="ETR"/>
    <property type="match status" value="1"/>
</dbReference>
<comment type="catalytic activity">
    <reaction evidence="14">
        <text>a 2,3-saturated acyl-[ACP] + NADP(+) = a (2E)-enoyl-[ACP] + NADPH + H(+)</text>
        <dbReference type="Rhea" id="RHEA:22564"/>
        <dbReference type="Rhea" id="RHEA-COMP:9925"/>
        <dbReference type="Rhea" id="RHEA-COMP:9926"/>
        <dbReference type="ChEBI" id="CHEBI:15378"/>
        <dbReference type="ChEBI" id="CHEBI:57783"/>
        <dbReference type="ChEBI" id="CHEBI:58349"/>
        <dbReference type="ChEBI" id="CHEBI:78784"/>
        <dbReference type="ChEBI" id="CHEBI:78785"/>
        <dbReference type="EC" id="1.3.1.104"/>
    </reaction>
</comment>
<feature type="domain" description="Enoyl reductase (ER)" evidence="15">
    <location>
        <begin position="59"/>
        <end position="378"/>
    </location>
</feature>
<dbReference type="SMART" id="SM00829">
    <property type="entry name" value="PKS_ER"/>
    <property type="match status" value="1"/>
</dbReference>
<comment type="similarity">
    <text evidence="2">Belongs to the zinc-containing alcohol dehydrogenase family. Quinone oxidoreductase subfamily.</text>
</comment>
<dbReference type="GO" id="GO:0005739">
    <property type="term" value="C:mitochondrion"/>
    <property type="evidence" value="ECO:0007669"/>
    <property type="project" value="UniProtKB-SubCell"/>
</dbReference>
<comment type="subcellular location">
    <subcellularLocation>
        <location evidence="1">Mitochondrion</location>
    </subcellularLocation>
</comment>
<dbReference type="Gene3D" id="3.40.50.720">
    <property type="entry name" value="NAD(P)-binding Rossmann-like Domain"/>
    <property type="match status" value="1"/>
</dbReference>
<dbReference type="InterPro" id="IPR051034">
    <property type="entry name" value="Mito_Enoyl-ACP_Reductase"/>
</dbReference>
<dbReference type="InterPro" id="IPR013154">
    <property type="entry name" value="ADH-like_N"/>
</dbReference>
<evidence type="ECO:0000256" key="2">
    <source>
        <dbReference type="ARBA" id="ARBA00010371"/>
    </source>
</evidence>
<dbReference type="InterPro" id="IPR013149">
    <property type="entry name" value="ADH-like_C"/>
</dbReference>
<dbReference type="FunFam" id="3.90.180.10:FF:000010">
    <property type="entry name" value="Enoyl-[acyl-carrier-protein] reductase, mitochondrial"/>
    <property type="match status" value="1"/>
</dbReference>
<keyword evidence="3" id="KW-0444">Lipid biosynthesis</keyword>
<evidence type="ECO:0000256" key="7">
    <source>
        <dbReference type="ARBA" id="ARBA00023002"/>
    </source>
</evidence>
<evidence type="ECO:0000256" key="1">
    <source>
        <dbReference type="ARBA" id="ARBA00004173"/>
    </source>
</evidence>
<dbReference type="PANTHER" id="PTHR43981:SF2">
    <property type="entry name" value="ENOYL-[ACYL-CARRIER-PROTEIN] REDUCTASE, MITOCHONDRIAL"/>
    <property type="match status" value="1"/>
</dbReference>
<name>A0ABD2TF94_9SOLN</name>
<dbReference type="Pfam" id="PF08240">
    <property type="entry name" value="ADH_N"/>
    <property type="match status" value="1"/>
</dbReference>
<evidence type="ECO:0000256" key="6">
    <source>
        <dbReference type="ARBA" id="ARBA00022946"/>
    </source>
</evidence>
<keyword evidence="9" id="KW-0496">Mitochondrion</keyword>
<sequence length="380" mass="41570">MATARIVSLKALVHGVSVSRWTPLSRVLRLRSRPLYSAVRDYSAAISPPSKAVVYDQHGSPDVVTRVTELPPVEINDNDVCVRMLAAPINPSDINRIEGVYPVRPPLPAVGGYEGVGEVHAIGSAVKGLSPGDWVIPSPPSSGTWQTYVVKEQSVWQKVDKSTPMEYAATVIVNPLTALRMLEDFIALKSGDTIVQNGATSIVGQCVIQLARLRGIHSINIIRDRAGSDEAKAHLKQLGADEVYTESQLEVKNVRGLLGNIPEPVLGFNCVGGNAASLILKFLKQGGTMVTYGGMSKKPITVSTSAFIFKELTLTGFWLQRWMSSDKAEERQSMIDYLLGLCRDGKLKYELEVARFDDFHTALEKAMGKRGRQPKQVLKF</sequence>
<evidence type="ECO:0000256" key="10">
    <source>
        <dbReference type="ARBA" id="ARBA00023160"/>
    </source>
</evidence>
<dbReference type="EC" id="1.3.1.104" evidence="11"/>
<keyword evidence="4" id="KW-0276">Fatty acid metabolism</keyword>
<protein>
    <recommendedName>
        <fullName evidence="12">Enoyl-[acyl-carrier-protein] reductase, mitochondrial</fullName>
        <ecNumber evidence="11">1.3.1.104</ecNumber>
    </recommendedName>
    <alternativeName>
        <fullName evidence="13">2-enoyl thioester reductase</fullName>
    </alternativeName>
</protein>
<dbReference type="Pfam" id="PF00107">
    <property type="entry name" value="ADH_zinc_N"/>
    <property type="match status" value="1"/>
</dbReference>
<comment type="caution">
    <text evidence="16">The sequence shown here is derived from an EMBL/GenBank/DDBJ whole genome shotgun (WGS) entry which is preliminary data.</text>
</comment>
<dbReference type="EMBL" id="JBJKTR010000011">
    <property type="protein sequence ID" value="KAL3354949.1"/>
    <property type="molecule type" value="Genomic_DNA"/>
</dbReference>
<evidence type="ECO:0000256" key="5">
    <source>
        <dbReference type="ARBA" id="ARBA00022857"/>
    </source>
</evidence>
<reference evidence="16 17" key="1">
    <citation type="submission" date="2024-05" db="EMBL/GenBank/DDBJ databases">
        <title>De novo assembly of an allotetraploid wild potato.</title>
        <authorList>
            <person name="Hosaka A.J."/>
        </authorList>
    </citation>
    <scope>NUCLEOTIDE SEQUENCE [LARGE SCALE GENOMIC DNA]</scope>
    <source>
        <tissue evidence="16">Young leaves</tissue>
    </source>
</reference>
<keyword evidence="6" id="KW-0809">Transit peptide</keyword>
<dbReference type="SUPFAM" id="SSF50129">
    <property type="entry name" value="GroES-like"/>
    <property type="match status" value="1"/>
</dbReference>
<dbReference type="GO" id="GO:0006633">
    <property type="term" value="P:fatty acid biosynthetic process"/>
    <property type="evidence" value="ECO:0007669"/>
    <property type="project" value="UniProtKB-KW"/>
</dbReference>
<evidence type="ECO:0000256" key="11">
    <source>
        <dbReference type="ARBA" id="ARBA00038963"/>
    </source>
</evidence>
<keyword evidence="5" id="KW-0521">NADP</keyword>
<keyword evidence="10" id="KW-0275">Fatty acid biosynthesis</keyword>
<keyword evidence="7" id="KW-0560">Oxidoreductase</keyword>
<accession>A0ABD2TF94</accession>
<organism evidence="16 17">
    <name type="scientific">Solanum stoloniferum</name>
    <dbReference type="NCBI Taxonomy" id="62892"/>
    <lineage>
        <taxon>Eukaryota</taxon>
        <taxon>Viridiplantae</taxon>
        <taxon>Streptophyta</taxon>
        <taxon>Embryophyta</taxon>
        <taxon>Tracheophyta</taxon>
        <taxon>Spermatophyta</taxon>
        <taxon>Magnoliopsida</taxon>
        <taxon>eudicotyledons</taxon>
        <taxon>Gunneridae</taxon>
        <taxon>Pentapetalae</taxon>
        <taxon>asterids</taxon>
        <taxon>lamiids</taxon>
        <taxon>Solanales</taxon>
        <taxon>Solanaceae</taxon>
        <taxon>Solanoideae</taxon>
        <taxon>Solaneae</taxon>
        <taxon>Solanum</taxon>
    </lineage>
</organism>
<dbReference type="InterPro" id="IPR020843">
    <property type="entry name" value="ER"/>
</dbReference>
<dbReference type="AlphaFoldDB" id="A0ABD2TF94"/>
<evidence type="ECO:0000256" key="9">
    <source>
        <dbReference type="ARBA" id="ARBA00023128"/>
    </source>
</evidence>
<dbReference type="Proteomes" id="UP001627284">
    <property type="component" value="Unassembled WGS sequence"/>
</dbReference>
<evidence type="ECO:0000259" key="15">
    <source>
        <dbReference type="SMART" id="SM00829"/>
    </source>
</evidence>
<keyword evidence="8" id="KW-0443">Lipid metabolism</keyword>
<dbReference type="Gene3D" id="3.90.180.10">
    <property type="entry name" value="Medium-chain alcohol dehydrogenases, catalytic domain"/>
    <property type="match status" value="1"/>
</dbReference>
<proteinExistence type="inferred from homology"/>
<dbReference type="InterPro" id="IPR011032">
    <property type="entry name" value="GroES-like_sf"/>
</dbReference>
<dbReference type="InterPro" id="IPR036291">
    <property type="entry name" value="NAD(P)-bd_dom_sf"/>
</dbReference>
<evidence type="ECO:0000256" key="13">
    <source>
        <dbReference type="ARBA" id="ARBA00042123"/>
    </source>
</evidence>
<evidence type="ECO:0000256" key="14">
    <source>
        <dbReference type="ARBA" id="ARBA00048843"/>
    </source>
</evidence>
<evidence type="ECO:0000256" key="8">
    <source>
        <dbReference type="ARBA" id="ARBA00023098"/>
    </source>
</evidence>
<evidence type="ECO:0000256" key="3">
    <source>
        <dbReference type="ARBA" id="ARBA00022516"/>
    </source>
</evidence>
<dbReference type="GO" id="GO:0141148">
    <property type="term" value="F:enoyl-[acyl-carrier-protein] reductase (NADPH) activity"/>
    <property type="evidence" value="ECO:0007669"/>
    <property type="project" value="UniProtKB-EC"/>
</dbReference>
<gene>
    <name evidence="16" type="ORF">AABB24_019168</name>
</gene>
<dbReference type="SUPFAM" id="SSF51735">
    <property type="entry name" value="NAD(P)-binding Rossmann-fold domains"/>
    <property type="match status" value="1"/>
</dbReference>
<evidence type="ECO:0000256" key="4">
    <source>
        <dbReference type="ARBA" id="ARBA00022832"/>
    </source>
</evidence>